<proteinExistence type="predicted"/>
<sequence>MSRLLRSIVEFVVGDDPGLALGVAAALAVTAGLSAGGIPAWWVLPVAVPCLLAWSLRRLSRRTGAGVSSPP</sequence>
<dbReference type="RefSeq" id="WP_114795027.1">
    <property type="nucleotide sequence ID" value="NZ_QQZY01000001.1"/>
</dbReference>
<feature type="transmembrane region" description="Helical" evidence="1">
    <location>
        <begin position="20"/>
        <end position="53"/>
    </location>
</feature>
<reference evidence="2 3" key="1">
    <citation type="submission" date="2018-07" db="EMBL/GenBank/DDBJ databases">
        <title>High-quality-draft genome sequence of Gaiella occulta.</title>
        <authorList>
            <person name="Severino R."/>
            <person name="Froufe H.J.C."/>
            <person name="Rainey F.A."/>
            <person name="Barroso C."/>
            <person name="Albuquerque L."/>
            <person name="Lobo-Da-Cunha A."/>
            <person name="Da Costa M.S."/>
            <person name="Egas C."/>
        </authorList>
    </citation>
    <scope>NUCLEOTIDE SEQUENCE [LARGE SCALE GENOMIC DNA]</scope>
    <source>
        <strain evidence="2 3">F2-233</strain>
    </source>
</reference>
<dbReference type="Proteomes" id="UP000254134">
    <property type="component" value="Unassembled WGS sequence"/>
</dbReference>
<keyword evidence="1" id="KW-1133">Transmembrane helix</keyword>
<evidence type="ECO:0000256" key="1">
    <source>
        <dbReference type="SAM" id="Phobius"/>
    </source>
</evidence>
<gene>
    <name evidence="2" type="ORF">Gocc_0612</name>
</gene>
<accession>A0A7M2Z2V2</accession>
<dbReference type="EMBL" id="QQZY01000001">
    <property type="protein sequence ID" value="RDI76193.1"/>
    <property type="molecule type" value="Genomic_DNA"/>
</dbReference>
<keyword evidence="1" id="KW-0812">Transmembrane</keyword>
<keyword evidence="3" id="KW-1185">Reference proteome</keyword>
<keyword evidence="1" id="KW-0472">Membrane</keyword>
<reference evidence="3" key="2">
    <citation type="journal article" date="2019" name="MicrobiologyOpen">
        <title>High-quality draft genome sequence of Gaiella occulta isolated from a 150 meter deep mineral water borehole and comparison with the genome sequences of other deep-branching lineages of the phylum Actinobacteria.</title>
        <authorList>
            <person name="Severino R."/>
            <person name="Froufe H.J.C."/>
            <person name="Barroso C."/>
            <person name="Albuquerque L."/>
            <person name="Lobo-da-Cunha A."/>
            <person name="da Costa M.S."/>
            <person name="Egas C."/>
        </authorList>
    </citation>
    <scope>NUCLEOTIDE SEQUENCE [LARGE SCALE GENOMIC DNA]</scope>
    <source>
        <strain evidence="3">F2-233</strain>
    </source>
</reference>
<organism evidence="2 3">
    <name type="scientific">Gaiella occulta</name>
    <dbReference type="NCBI Taxonomy" id="1002870"/>
    <lineage>
        <taxon>Bacteria</taxon>
        <taxon>Bacillati</taxon>
        <taxon>Actinomycetota</taxon>
        <taxon>Thermoleophilia</taxon>
        <taxon>Gaiellales</taxon>
        <taxon>Gaiellaceae</taxon>
        <taxon>Gaiella</taxon>
    </lineage>
</organism>
<evidence type="ECO:0000313" key="3">
    <source>
        <dbReference type="Proteomes" id="UP000254134"/>
    </source>
</evidence>
<name>A0A7M2Z2V2_9ACTN</name>
<evidence type="ECO:0000313" key="2">
    <source>
        <dbReference type="EMBL" id="RDI76193.1"/>
    </source>
</evidence>
<dbReference type="AlphaFoldDB" id="A0A7M2Z2V2"/>
<comment type="caution">
    <text evidence="2">The sequence shown here is derived from an EMBL/GenBank/DDBJ whole genome shotgun (WGS) entry which is preliminary data.</text>
</comment>
<protein>
    <submittedName>
        <fullName evidence="2">Uncharacterized protein</fullName>
    </submittedName>
</protein>